<name>A0A1X7UEZ8_AMPQE</name>
<proteinExistence type="predicted"/>
<dbReference type="OrthoDB" id="7203715at2759"/>
<protein>
    <recommendedName>
        <fullName evidence="2">TTF-type domain-containing protein</fullName>
    </recommendedName>
</protein>
<sequence length="142" mass="15915">MDIVIDQQVQQQSTDIVEMNAAVNVEPEIASTCSSSICSSTSTSTALDDISLTPHSAPIQPTNVTFPKRSYTDRGRSFNPSWFSQYNWLEYFVKRDAAFCFPCRWFGASGIGRSRPEKTFTITGFRDWKHATGNKGVLFLSQ</sequence>
<accession>A0A1X7UEZ8</accession>
<dbReference type="EnsemblMetazoa" id="Aqu2.1.26061_001">
    <property type="protein sequence ID" value="Aqu2.1.26061_001"/>
    <property type="gene ID" value="Aqu2.1.26061"/>
</dbReference>
<dbReference type="AlphaFoldDB" id="A0A1X7UEZ8"/>
<evidence type="ECO:0000313" key="1">
    <source>
        <dbReference type="EnsemblMetazoa" id="Aqu2.1.26061_001"/>
    </source>
</evidence>
<reference evidence="1" key="1">
    <citation type="submission" date="2017-05" db="UniProtKB">
        <authorList>
            <consortium name="EnsemblMetazoa"/>
        </authorList>
    </citation>
    <scope>IDENTIFICATION</scope>
</reference>
<organism evidence="1">
    <name type="scientific">Amphimedon queenslandica</name>
    <name type="common">Sponge</name>
    <dbReference type="NCBI Taxonomy" id="400682"/>
    <lineage>
        <taxon>Eukaryota</taxon>
        <taxon>Metazoa</taxon>
        <taxon>Porifera</taxon>
        <taxon>Demospongiae</taxon>
        <taxon>Heteroscleromorpha</taxon>
        <taxon>Haplosclerida</taxon>
        <taxon>Niphatidae</taxon>
        <taxon>Amphimedon</taxon>
    </lineage>
</organism>
<evidence type="ECO:0008006" key="2">
    <source>
        <dbReference type="Google" id="ProtNLM"/>
    </source>
</evidence>
<dbReference type="InParanoid" id="A0A1X7UEZ8"/>